<organism evidence="2 3">
    <name type="scientific">Hypsibius exemplaris</name>
    <name type="common">Freshwater tardigrade</name>
    <dbReference type="NCBI Taxonomy" id="2072580"/>
    <lineage>
        <taxon>Eukaryota</taxon>
        <taxon>Metazoa</taxon>
        <taxon>Ecdysozoa</taxon>
        <taxon>Tardigrada</taxon>
        <taxon>Eutardigrada</taxon>
        <taxon>Parachela</taxon>
        <taxon>Hypsibioidea</taxon>
        <taxon>Hypsibiidae</taxon>
        <taxon>Hypsibius</taxon>
    </lineage>
</organism>
<evidence type="ECO:0000313" key="3">
    <source>
        <dbReference type="Proteomes" id="UP000192578"/>
    </source>
</evidence>
<dbReference type="EMBL" id="MTYJ01000040">
    <property type="protein sequence ID" value="OQV19343.1"/>
    <property type="molecule type" value="Genomic_DNA"/>
</dbReference>
<name>A0A1W0WW25_HYPEX</name>
<feature type="compositionally biased region" description="Low complexity" evidence="1">
    <location>
        <begin position="40"/>
        <end position="50"/>
    </location>
</feature>
<feature type="region of interest" description="Disordered" evidence="1">
    <location>
        <begin position="40"/>
        <end position="72"/>
    </location>
</feature>
<proteinExistence type="predicted"/>
<accession>A0A1W0WW25</accession>
<evidence type="ECO:0000256" key="1">
    <source>
        <dbReference type="SAM" id="MobiDB-lite"/>
    </source>
</evidence>
<comment type="caution">
    <text evidence="2">The sequence shown here is derived from an EMBL/GenBank/DDBJ whole genome shotgun (WGS) entry which is preliminary data.</text>
</comment>
<reference evidence="3" key="1">
    <citation type="submission" date="2017-01" db="EMBL/GenBank/DDBJ databases">
        <title>Comparative genomics of anhydrobiosis in the tardigrade Hypsibius dujardini.</title>
        <authorList>
            <person name="Yoshida Y."/>
            <person name="Koutsovoulos G."/>
            <person name="Laetsch D."/>
            <person name="Stevens L."/>
            <person name="Kumar S."/>
            <person name="Horikawa D."/>
            <person name="Ishino K."/>
            <person name="Komine S."/>
            <person name="Tomita M."/>
            <person name="Blaxter M."/>
            <person name="Arakawa K."/>
        </authorList>
    </citation>
    <scope>NUCLEOTIDE SEQUENCE [LARGE SCALE GENOMIC DNA]</scope>
    <source>
        <strain evidence="3">Z151</strain>
    </source>
</reference>
<evidence type="ECO:0000313" key="2">
    <source>
        <dbReference type="EMBL" id="OQV19343.1"/>
    </source>
</evidence>
<feature type="compositionally biased region" description="Basic and acidic residues" evidence="1">
    <location>
        <begin position="51"/>
        <end position="65"/>
    </location>
</feature>
<dbReference type="AlphaFoldDB" id="A0A1W0WW25"/>
<protein>
    <submittedName>
        <fullName evidence="2">Uncharacterized protein</fullName>
    </submittedName>
</protein>
<sequence length="180" mass="19788">MPASMQIFMDFGDSTKDLIDALAEMDAIIAESKYSLDTMSLSTTSTSTPKLSDDTPKTSPIEDSHNNPSRHLSATTLSSAINAIKYTNGHRREVDISTNGYGHHLTDTKTEPCHQRNGAVSPLHPASVMGQLAEEMRMQIELSDGFPGQMTLRVDKDTLRVLKQWIQTESASSENEEVCT</sequence>
<gene>
    <name evidence="2" type="ORF">BV898_06578</name>
</gene>
<dbReference type="Proteomes" id="UP000192578">
    <property type="component" value="Unassembled WGS sequence"/>
</dbReference>
<keyword evidence="3" id="KW-1185">Reference proteome</keyword>